<dbReference type="AlphaFoldDB" id="B3PLE4"/>
<organism evidence="1 2">
    <name type="scientific">Cellvibrio japonicus (strain Ueda107)</name>
    <name type="common">Pseudomonas fluorescens subsp. cellulosa</name>
    <dbReference type="NCBI Taxonomy" id="498211"/>
    <lineage>
        <taxon>Bacteria</taxon>
        <taxon>Pseudomonadati</taxon>
        <taxon>Pseudomonadota</taxon>
        <taxon>Gammaproteobacteria</taxon>
        <taxon>Cellvibrionales</taxon>
        <taxon>Cellvibrionaceae</taxon>
        <taxon>Cellvibrio</taxon>
    </lineage>
</organism>
<name>B3PLE4_CELJU</name>
<proteinExistence type="predicted"/>
<dbReference type="KEGG" id="cja:CJA_0968"/>
<gene>
    <name evidence="1" type="ordered locus">CJA_0968</name>
</gene>
<evidence type="ECO:0000313" key="2">
    <source>
        <dbReference type="Proteomes" id="UP000001036"/>
    </source>
</evidence>
<accession>B3PLE4</accession>
<dbReference type="STRING" id="498211.CJA_0968"/>
<dbReference type="HOGENOM" id="CLU_1701086_0_0_6"/>
<evidence type="ECO:0000313" key="1">
    <source>
        <dbReference type="EMBL" id="ACE85245.1"/>
    </source>
</evidence>
<sequence>MNPTSAMACINSGDKSKSWKRVLPSTGSTANSLISQGAAGTGGLATLVWRGGRGLAGLSLGFSALEPSAPGFSERGNLSVAGGETPACLAPACLAPRPLLPRFLLRGCLSSRLPPPLPWSAVFCVFPGALAASDGESPDPMSFLKNFPINLVTR</sequence>
<reference evidence="1 2" key="1">
    <citation type="journal article" date="2008" name="J. Bacteriol.">
        <title>Insights into plant cell wall degradation from the genome sequence of the soil bacterium Cellvibrio japonicus.</title>
        <authorList>
            <person name="Deboy R.T."/>
            <person name="Mongodin E.F."/>
            <person name="Fouts D.E."/>
            <person name="Tailford L.E."/>
            <person name="Khouri H."/>
            <person name="Emerson J.B."/>
            <person name="Mohamoud Y."/>
            <person name="Watkins K."/>
            <person name="Henrissat B."/>
            <person name="Gilbert H.J."/>
            <person name="Nelson K.E."/>
        </authorList>
    </citation>
    <scope>NUCLEOTIDE SEQUENCE [LARGE SCALE GENOMIC DNA]</scope>
    <source>
        <strain evidence="1 2">Ueda107</strain>
    </source>
</reference>
<protein>
    <submittedName>
        <fullName evidence="1">LPXTG-motif cell wall anchor domain protein</fullName>
    </submittedName>
</protein>
<dbReference type="EMBL" id="CP000934">
    <property type="protein sequence ID" value="ACE85245.1"/>
    <property type="molecule type" value="Genomic_DNA"/>
</dbReference>
<dbReference type="Proteomes" id="UP000001036">
    <property type="component" value="Chromosome"/>
</dbReference>
<keyword evidence="2" id="KW-1185">Reference proteome</keyword>